<dbReference type="RefSeq" id="WP_184751794.1">
    <property type="nucleotide sequence ID" value="NZ_BAABEK010000028.1"/>
</dbReference>
<sequence length="43" mass="4246">MVLLDLQSLEAPTGGGGGGGGSTLTVLGCQSYKPSNLSLLLCH</sequence>
<comment type="caution">
    <text evidence="1">The sequence shown here is derived from an EMBL/GenBank/DDBJ whole genome shotgun (WGS) entry which is preliminary data.</text>
</comment>
<reference evidence="1 2" key="1">
    <citation type="submission" date="2020-08" db="EMBL/GenBank/DDBJ databases">
        <title>Sequencing the genomes of 1000 actinobacteria strains.</title>
        <authorList>
            <person name="Klenk H.-P."/>
        </authorList>
    </citation>
    <scope>NUCLEOTIDE SEQUENCE [LARGE SCALE GENOMIC DNA]</scope>
    <source>
        <strain evidence="1 2">DSM 43023</strain>
    </source>
</reference>
<dbReference type="NCBIfam" id="NF033212">
    <property type="entry name" value="SapB_AmfS_lanti"/>
    <property type="match status" value="1"/>
</dbReference>
<organism evidence="1 2">
    <name type="scientific">Streptosporangium album</name>
    <dbReference type="NCBI Taxonomy" id="47479"/>
    <lineage>
        <taxon>Bacteria</taxon>
        <taxon>Bacillati</taxon>
        <taxon>Actinomycetota</taxon>
        <taxon>Actinomycetes</taxon>
        <taxon>Streptosporangiales</taxon>
        <taxon>Streptosporangiaceae</taxon>
        <taxon>Streptosporangium</taxon>
    </lineage>
</organism>
<evidence type="ECO:0008006" key="3">
    <source>
        <dbReference type="Google" id="ProtNLM"/>
    </source>
</evidence>
<proteinExistence type="predicted"/>
<gene>
    <name evidence="1" type="ORF">FHR32_000009</name>
</gene>
<dbReference type="AlphaFoldDB" id="A0A7W7RPC8"/>
<evidence type="ECO:0000313" key="2">
    <source>
        <dbReference type="Proteomes" id="UP000534286"/>
    </source>
</evidence>
<accession>A0A7W7RPC8</accession>
<keyword evidence="2" id="KW-1185">Reference proteome</keyword>
<evidence type="ECO:0000313" key="1">
    <source>
        <dbReference type="EMBL" id="MBB4935704.1"/>
    </source>
</evidence>
<protein>
    <recommendedName>
        <fullName evidence="3">SapB/AmfS family lantipeptide</fullName>
    </recommendedName>
</protein>
<dbReference type="InterPro" id="IPR045825">
    <property type="entry name" value="RamS"/>
</dbReference>
<dbReference type="EMBL" id="JACHJU010000001">
    <property type="protein sequence ID" value="MBB4935704.1"/>
    <property type="molecule type" value="Genomic_DNA"/>
</dbReference>
<dbReference type="Proteomes" id="UP000534286">
    <property type="component" value="Unassembled WGS sequence"/>
</dbReference>
<name>A0A7W7RPC8_9ACTN</name>
<dbReference type="Pfam" id="PF19402">
    <property type="entry name" value="RamS"/>
    <property type="match status" value="1"/>
</dbReference>